<accession>A8AR64</accession>
<organism evidence="2 3">
    <name type="scientific">Citrobacter koseri (strain ATCC BAA-895 / CDC 4225-83 / SGSC4696)</name>
    <dbReference type="NCBI Taxonomy" id="290338"/>
    <lineage>
        <taxon>Bacteria</taxon>
        <taxon>Pseudomonadati</taxon>
        <taxon>Pseudomonadota</taxon>
        <taxon>Gammaproteobacteria</taxon>
        <taxon>Enterobacterales</taxon>
        <taxon>Enterobacteriaceae</taxon>
        <taxon>Citrobacter</taxon>
    </lineage>
</organism>
<dbReference type="EMBL" id="CP000822">
    <property type="protein sequence ID" value="ABV15977.1"/>
    <property type="molecule type" value="Genomic_DNA"/>
</dbReference>
<dbReference type="HOGENOM" id="CLU_2951960_0_0_6"/>
<keyword evidence="3" id="KW-1185">Reference proteome</keyword>
<evidence type="ECO:0000313" key="3">
    <source>
        <dbReference type="Proteomes" id="UP000008148"/>
    </source>
</evidence>
<feature type="region of interest" description="Disordered" evidence="1">
    <location>
        <begin position="24"/>
        <end position="59"/>
    </location>
</feature>
<evidence type="ECO:0000256" key="1">
    <source>
        <dbReference type="SAM" id="MobiDB-lite"/>
    </source>
</evidence>
<reference evidence="2 3" key="1">
    <citation type="submission" date="2007-08" db="EMBL/GenBank/DDBJ databases">
        <authorList>
            <consortium name="The Citrobacter koseri Genome Sequencing Project"/>
            <person name="McClelland M."/>
            <person name="Sanderson E.K."/>
            <person name="Porwollik S."/>
            <person name="Spieth J."/>
            <person name="Clifton W.S."/>
            <person name="Latreille P."/>
            <person name="Courtney L."/>
            <person name="Wang C."/>
            <person name="Pepin K."/>
            <person name="Bhonagiri V."/>
            <person name="Nash W."/>
            <person name="Johnson M."/>
            <person name="Thiruvilangam P."/>
            <person name="Wilson R."/>
        </authorList>
    </citation>
    <scope>NUCLEOTIDE SEQUENCE [LARGE SCALE GENOMIC DNA]</scope>
    <source>
        <strain evidence="3">ATCC BAA-895 / CDC 4225-83 / SGSC4696</strain>
    </source>
</reference>
<name>A8AR64_CITK8</name>
<evidence type="ECO:0000313" key="2">
    <source>
        <dbReference type="EMBL" id="ABV15977.1"/>
    </source>
</evidence>
<protein>
    <submittedName>
        <fullName evidence="2">Uncharacterized protein</fullName>
    </submittedName>
</protein>
<sequence length="59" mass="6485">MARWRKHYCRMAATLYPACELPTKTDVGRASEAPPATKRAITLPSANTANDRGARRAGR</sequence>
<dbReference type="AlphaFoldDB" id="A8AR64"/>
<dbReference type="Proteomes" id="UP000008148">
    <property type="component" value="Chromosome"/>
</dbReference>
<proteinExistence type="predicted"/>
<dbReference type="KEGG" id="cko:CKO_04933"/>
<gene>
    <name evidence="2" type="ordered locus">CKO_04933</name>
</gene>